<gene>
    <name evidence="2" type="ORF">JCM21142_41934</name>
</gene>
<protein>
    <recommendedName>
        <fullName evidence="1">Carrier domain-containing protein</fullName>
    </recommendedName>
</protein>
<dbReference type="eggNOG" id="COG0236">
    <property type="taxonomic scope" value="Bacteria"/>
</dbReference>
<dbReference type="InterPro" id="IPR009081">
    <property type="entry name" value="PP-bd_ACP"/>
</dbReference>
<organism evidence="2 3">
    <name type="scientific">Saccharicrinis fermentans DSM 9555 = JCM 21142</name>
    <dbReference type="NCBI Taxonomy" id="869213"/>
    <lineage>
        <taxon>Bacteria</taxon>
        <taxon>Pseudomonadati</taxon>
        <taxon>Bacteroidota</taxon>
        <taxon>Bacteroidia</taxon>
        <taxon>Marinilabiliales</taxon>
        <taxon>Marinilabiliaceae</taxon>
        <taxon>Saccharicrinis</taxon>
    </lineage>
</organism>
<dbReference type="AlphaFoldDB" id="W7Y5A6"/>
<dbReference type="Proteomes" id="UP000019402">
    <property type="component" value="Unassembled WGS sequence"/>
</dbReference>
<dbReference type="Pfam" id="PF00550">
    <property type="entry name" value="PP-binding"/>
    <property type="match status" value="1"/>
</dbReference>
<dbReference type="SUPFAM" id="SSF47336">
    <property type="entry name" value="ACP-like"/>
    <property type="match status" value="1"/>
</dbReference>
<keyword evidence="3" id="KW-1185">Reference proteome</keyword>
<name>W7Y5A6_9BACT</name>
<dbReference type="EMBL" id="BAMD01000020">
    <property type="protein sequence ID" value="GAF03267.1"/>
    <property type="molecule type" value="Genomic_DNA"/>
</dbReference>
<evidence type="ECO:0000259" key="1">
    <source>
        <dbReference type="PROSITE" id="PS50075"/>
    </source>
</evidence>
<dbReference type="InterPro" id="IPR036736">
    <property type="entry name" value="ACP-like_sf"/>
</dbReference>
<dbReference type="STRING" id="869213.GCA_000517085_00278"/>
<dbReference type="RefSeq" id="WP_027470344.1">
    <property type="nucleotide sequence ID" value="NZ_BAMD01000020.1"/>
</dbReference>
<accession>W7Y5A6</accession>
<feature type="domain" description="Carrier" evidence="1">
    <location>
        <begin position="1"/>
        <end position="74"/>
    </location>
</feature>
<dbReference type="Gene3D" id="1.10.1200.10">
    <property type="entry name" value="ACP-like"/>
    <property type="match status" value="1"/>
</dbReference>
<proteinExistence type="predicted"/>
<reference evidence="2 3" key="1">
    <citation type="journal article" date="2014" name="Genome Announc.">
        <title>Draft Genome Sequence of Cytophaga fermentans JCM 21142T, a Facultative Anaerobe Isolated from Marine Mud.</title>
        <authorList>
            <person name="Starns D."/>
            <person name="Oshima K."/>
            <person name="Suda W."/>
            <person name="Iino T."/>
            <person name="Yuki M."/>
            <person name="Inoue J."/>
            <person name="Kitamura K."/>
            <person name="Iida T."/>
            <person name="Darby A."/>
            <person name="Hattori M."/>
            <person name="Ohkuma M."/>
        </authorList>
    </citation>
    <scope>NUCLEOTIDE SEQUENCE [LARGE SCALE GENOMIC DNA]</scope>
    <source>
        <strain evidence="2 3">JCM 21142</strain>
    </source>
</reference>
<evidence type="ECO:0000313" key="2">
    <source>
        <dbReference type="EMBL" id="GAF03267.1"/>
    </source>
</evidence>
<sequence>MQDKFIVALAEALEMEESEINFSDHFRDYESYDSLAELSVLAMLDADFGVELEMKEYNTFVTVEDLFKRVSAKN</sequence>
<evidence type="ECO:0000313" key="3">
    <source>
        <dbReference type="Proteomes" id="UP000019402"/>
    </source>
</evidence>
<dbReference type="OrthoDB" id="9811033at2"/>
<comment type="caution">
    <text evidence="2">The sequence shown here is derived from an EMBL/GenBank/DDBJ whole genome shotgun (WGS) entry which is preliminary data.</text>
</comment>
<dbReference type="PROSITE" id="PS50075">
    <property type="entry name" value="CARRIER"/>
    <property type="match status" value="1"/>
</dbReference>